<name>A0A2P5HTY5_DIAHE</name>
<feature type="compositionally biased region" description="Basic and acidic residues" evidence="1">
    <location>
        <begin position="488"/>
        <end position="500"/>
    </location>
</feature>
<dbReference type="OrthoDB" id="5313079at2759"/>
<sequence>MDNSNPPQLKLDAAGIFWVTWCGTWTLFVCAGMGLLWHRRDTPLLRIRDLNLSFAAIGFLHTYWMAVQMAYIANPFPPQAEYWIMGIYLPFGIALFHASNSRFLYVARQQRRRFVQKSYQNPGGQYRYMPMAALFGRLLGPFRALSHTRKMLAVIGMGMGLQLFLTVLMYLLSKKFHPSFGVPGTEAVGSPWDVTQKQVRGWEWWPSIIWQFFWSWIVAPIVLWRARRIHDTLGWRTQTLACCLAGLPATPMWLIALYVPGMARVNRYWIPPQWIAISIVLIEIFSVFLPCWQVWRHQSLRQETVDMIAAWESKRSNHGGEGSSTLGATSVLGGSPSQKTWRAISAVEKSSTVGSVGTAYSGESMLSMGALEFVLEHNPDPLRQFSALKDFSGENVAFLTTVAEWRSQYPRMGKGEEAREAYNKALHIYVDFISPKDAEFPINISFQDKTGLDVIFERAARVLYGDRGLANSQATPFAPRPDWPGEAQEGRSSHASERPIIRSRTNSNADVELRAMTDRVAYWGEIPAAFDTTVFDKTETSIKYLVLTNTWPKFVRDRRESGVSLTHCGSEGRRASFVSRVSKILSCEY</sequence>
<keyword evidence="2" id="KW-0472">Membrane</keyword>
<dbReference type="Gene3D" id="1.10.167.10">
    <property type="entry name" value="Regulator of G-protein Signalling 4, domain 2"/>
    <property type="match status" value="1"/>
</dbReference>
<feature type="transmembrane region" description="Helical" evidence="2">
    <location>
        <begin position="208"/>
        <end position="226"/>
    </location>
</feature>
<organism evidence="3 4">
    <name type="scientific">Diaporthe helianthi</name>
    <dbReference type="NCBI Taxonomy" id="158607"/>
    <lineage>
        <taxon>Eukaryota</taxon>
        <taxon>Fungi</taxon>
        <taxon>Dikarya</taxon>
        <taxon>Ascomycota</taxon>
        <taxon>Pezizomycotina</taxon>
        <taxon>Sordariomycetes</taxon>
        <taxon>Sordariomycetidae</taxon>
        <taxon>Diaporthales</taxon>
        <taxon>Diaporthaceae</taxon>
        <taxon>Diaporthe</taxon>
    </lineage>
</organism>
<dbReference type="EMBL" id="MAVT02000747">
    <property type="protein sequence ID" value="POS73711.1"/>
    <property type="molecule type" value="Genomic_DNA"/>
</dbReference>
<feature type="transmembrane region" description="Helical" evidence="2">
    <location>
        <begin position="151"/>
        <end position="172"/>
    </location>
</feature>
<dbReference type="InterPro" id="IPR036305">
    <property type="entry name" value="RGS_sf"/>
</dbReference>
<dbReference type="InParanoid" id="A0A2P5HTY5"/>
<keyword evidence="2" id="KW-0812">Transmembrane</keyword>
<feature type="transmembrane region" description="Helical" evidence="2">
    <location>
        <begin position="50"/>
        <end position="71"/>
    </location>
</feature>
<dbReference type="AlphaFoldDB" id="A0A2P5HTY5"/>
<dbReference type="Proteomes" id="UP000094444">
    <property type="component" value="Unassembled WGS sequence"/>
</dbReference>
<feature type="transmembrane region" description="Helical" evidence="2">
    <location>
        <begin position="273"/>
        <end position="292"/>
    </location>
</feature>
<feature type="transmembrane region" description="Helical" evidence="2">
    <location>
        <begin position="83"/>
        <end position="105"/>
    </location>
</feature>
<evidence type="ECO:0000256" key="1">
    <source>
        <dbReference type="SAM" id="MobiDB-lite"/>
    </source>
</evidence>
<feature type="transmembrane region" description="Helical" evidence="2">
    <location>
        <begin position="238"/>
        <end position="261"/>
    </location>
</feature>
<dbReference type="SUPFAM" id="SSF48097">
    <property type="entry name" value="Regulator of G-protein signaling, RGS"/>
    <property type="match status" value="1"/>
</dbReference>
<protein>
    <recommendedName>
        <fullName evidence="5">RGS domain-containing protein</fullName>
    </recommendedName>
</protein>
<accession>A0A2P5HTY5</accession>
<evidence type="ECO:0008006" key="5">
    <source>
        <dbReference type="Google" id="ProtNLM"/>
    </source>
</evidence>
<evidence type="ECO:0000256" key="2">
    <source>
        <dbReference type="SAM" id="Phobius"/>
    </source>
</evidence>
<feature type="transmembrane region" description="Helical" evidence="2">
    <location>
        <begin position="15"/>
        <end position="38"/>
    </location>
</feature>
<dbReference type="STRING" id="158607.A0A2P5HTY5"/>
<keyword evidence="4" id="KW-1185">Reference proteome</keyword>
<evidence type="ECO:0000313" key="3">
    <source>
        <dbReference type="EMBL" id="POS73711.1"/>
    </source>
</evidence>
<comment type="caution">
    <text evidence="3">The sequence shown here is derived from an EMBL/GenBank/DDBJ whole genome shotgun (WGS) entry which is preliminary data.</text>
</comment>
<feature type="region of interest" description="Disordered" evidence="1">
    <location>
        <begin position="473"/>
        <end position="503"/>
    </location>
</feature>
<proteinExistence type="predicted"/>
<feature type="region of interest" description="Disordered" evidence="1">
    <location>
        <begin position="315"/>
        <end position="336"/>
    </location>
</feature>
<evidence type="ECO:0000313" key="4">
    <source>
        <dbReference type="Proteomes" id="UP000094444"/>
    </source>
</evidence>
<keyword evidence="2" id="KW-1133">Transmembrane helix</keyword>
<reference evidence="3" key="1">
    <citation type="submission" date="2017-09" db="EMBL/GenBank/DDBJ databases">
        <title>Polyketide synthases of a Diaporthe helianthi virulent isolate.</title>
        <authorList>
            <person name="Baroncelli R."/>
        </authorList>
    </citation>
    <scope>NUCLEOTIDE SEQUENCE [LARGE SCALE GENOMIC DNA]</scope>
    <source>
        <strain evidence="3">7/96</strain>
    </source>
</reference>
<dbReference type="InterPro" id="IPR044926">
    <property type="entry name" value="RGS_subdomain_2"/>
</dbReference>
<gene>
    <name evidence="3" type="ORF">DHEL01_v207892</name>
</gene>